<evidence type="ECO:0000313" key="2">
    <source>
        <dbReference type="EMBL" id="CEK56559.1"/>
    </source>
</evidence>
<reference evidence="2" key="1">
    <citation type="submission" date="2014-12" db="EMBL/GenBank/DDBJ databases">
        <title>Insight into the proteome of Arion vulgaris.</title>
        <authorList>
            <person name="Aradska J."/>
            <person name="Bulat T."/>
            <person name="Smidak R."/>
            <person name="Sarate P."/>
            <person name="Gangsoo J."/>
            <person name="Sialana F."/>
            <person name="Bilban M."/>
            <person name="Lubec G."/>
        </authorList>
    </citation>
    <scope>NUCLEOTIDE SEQUENCE</scope>
    <source>
        <tissue evidence="2">Skin</tissue>
    </source>
</reference>
<protein>
    <submittedName>
        <fullName evidence="2">Uncharacterized protein</fullName>
    </submittedName>
</protein>
<accession>A0A0B6YK65</accession>
<organism evidence="2">
    <name type="scientific">Arion vulgaris</name>
    <dbReference type="NCBI Taxonomy" id="1028688"/>
    <lineage>
        <taxon>Eukaryota</taxon>
        <taxon>Metazoa</taxon>
        <taxon>Spiralia</taxon>
        <taxon>Lophotrochozoa</taxon>
        <taxon>Mollusca</taxon>
        <taxon>Gastropoda</taxon>
        <taxon>Heterobranchia</taxon>
        <taxon>Euthyneura</taxon>
        <taxon>Panpulmonata</taxon>
        <taxon>Eupulmonata</taxon>
        <taxon>Stylommatophora</taxon>
        <taxon>Helicina</taxon>
        <taxon>Arionoidea</taxon>
        <taxon>Arionidae</taxon>
        <taxon>Arion</taxon>
    </lineage>
</organism>
<feature type="region of interest" description="Disordered" evidence="1">
    <location>
        <begin position="1"/>
        <end position="66"/>
    </location>
</feature>
<sequence>SLSGPPGLHRHTTVHTDSLYHYMNRQQQQPDIQHKHLPGGSDHKVPSNLRTSNIDHRLGSHDNAGLSRDHRLACHDVRSQSIELKPGDGIRGFNDGRPTEMLTSKEPGRIVSD</sequence>
<feature type="region of interest" description="Disordered" evidence="1">
    <location>
        <begin position="84"/>
        <end position="113"/>
    </location>
</feature>
<feature type="non-terminal residue" evidence="2">
    <location>
        <position position="1"/>
    </location>
</feature>
<evidence type="ECO:0000256" key="1">
    <source>
        <dbReference type="SAM" id="MobiDB-lite"/>
    </source>
</evidence>
<dbReference type="EMBL" id="HACG01009694">
    <property type="protein sequence ID" value="CEK56559.1"/>
    <property type="molecule type" value="Transcribed_RNA"/>
</dbReference>
<proteinExistence type="predicted"/>
<dbReference type="AlphaFoldDB" id="A0A0B6YK65"/>
<name>A0A0B6YK65_9EUPU</name>
<feature type="non-terminal residue" evidence="2">
    <location>
        <position position="113"/>
    </location>
</feature>
<gene>
    <name evidence="2" type="primary">ORF27936</name>
</gene>